<feature type="transmembrane region" description="Helical" evidence="14">
    <location>
        <begin position="77"/>
        <end position="99"/>
    </location>
</feature>
<protein>
    <recommendedName>
        <fullName evidence="4">Probable alginate O-acetylase AlgI</fullName>
    </recommendedName>
    <alternativeName>
        <fullName evidence="12">Alginate biosynthesis protein AlgI</fullName>
    </alternativeName>
</protein>
<evidence type="ECO:0000256" key="5">
    <source>
        <dbReference type="ARBA" id="ARBA00022475"/>
    </source>
</evidence>
<evidence type="ECO:0000313" key="15">
    <source>
        <dbReference type="EMBL" id="MDF3837010.1"/>
    </source>
</evidence>
<feature type="transmembrane region" description="Helical" evidence="14">
    <location>
        <begin position="119"/>
        <end position="141"/>
    </location>
</feature>
<organism evidence="15 16">
    <name type="scientific">Cupriavidus basilensis</name>
    <dbReference type="NCBI Taxonomy" id="68895"/>
    <lineage>
        <taxon>Bacteria</taxon>
        <taxon>Pseudomonadati</taxon>
        <taxon>Pseudomonadota</taxon>
        <taxon>Betaproteobacteria</taxon>
        <taxon>Burkholderiales</taxon>
        <taxon>Burkholderiaceae</taxon>
        <taxon>Cupriavidus</taxon>
    </lineage>
</organism>
<evidence type="ECO:0000256" key="4">
    <source>
        <dbReference type="ARBA" id="ARBA00016084"/>
    </source>
</evidence>
<comment type="subcellular location">
    <subcellularLocation>
        <location evidence="1">Cell membrane</location>
        <topology evidence="1">Multi-pass membrane protein</topology>
    </subcellularLocation>
</comment>
<evidence type="ECO:0000256" key="1">
    <source>
        <dbReference type="ARBA" id="ARBA00004651"/>
    </source>
</evidence>
<dbReference type="PIRSF" id="PIRSF500217">
    <property type="entry name" value="AlgI"/>
    <property type="match status" value="1"/>
</dbReference>
<gene>
    <name evidence="15" type="ORF">P3W85_29250</name>
</gene>
<keyword evidence="11 13" id="KW-0012">Acyltransferase</keyword>
<evidence type="ECO:0000256" key="11">
    <source>
        <dbReference type="ARBA" id="ARBA00023315"/>
    </source>
</evidence>
<evidence type="ECO:0000256" key="2">
    <source>
        <dbReference type="ARBA" id="ARBA00005182"/>
    </source>
</evidence>
<dbReference type="EMBL" id="JARJLM010000475">
    <property type="protein sequence ID" value="MDF3837010.1"/>
    <property type="molecule type" value="Genomic_DNA"/>
</dbReference>
<evidence type="ECO:0000256" key="13">
    <source>
        <dbReference type="PIRNR" id="PIRNR016636"/>
    </source>
</evidence>
<dbReference type="InterPro" id="IPR024194">
    <property type="entry name" value="Ac/AlaTfrase_AlgI/DltB"/>
</dbReference>
<keyword evidence="10 13" id="KW-0472">Membrane</keyword>
<keyword evidence="16" id="KW-1185">Reference proteome</keyword>
<comment type="caution">
    <text evidence="15">The sequence shown here is derived from an EMBL/GenBank/DDBJ whole genome shotgun (WGS) entry which is preliminary data.</text>
</comment>
<dbReference type="RefSeq" id="WP_017226205.1">
    <property type="nucleotide sequence ID" value="NZ_JARJLM010000475.1"/>
</dbReference>
<evidence type="ECO:0000256" key="14">
    <source>
        <dbReference type="SAM" id="Phobius"/>
    </source>
</evidence>
<feature type="transmembrane region" description="Helical" evidence="14">
    <location>
        <begin position="352"/>
        <end position="369"/>
    </location>
</feature>
<reference evidence="15 16" key="1">
    <citation type="submission" date="2023-03" db="EMBL/GenBank/DDBJ databases">
        <title>Draft assemblies of triclosan tolerant bacteria isolated from returned activated sludge.</title>
        <authorList>
            <person name="Van Hamelsveld S."/>
        </authorList>
    </citation>
    <scope>NUCLEOTIDE SEQUENCE [LARGE SCALE GENOMIC DNA]</scope>
    <source>
        <strain evidence="15 16">GW210010_S58</strain>
    </source>
</reference>
<dbReference type="Pfam" id="PF03062">
    <property type="entry name" value="MBOAT"/>
    <property type="match status" value="1"/>
</dbReference>
<dbReference type="InterPro" id="IPR028362">
    <property type="entry name" value="AlgI"/>
</dbReference>
<feature type="transmembrane region" description="Helical" evidence="14">
    <location>
        <begin position="433"/>
        <end position="454"/>
    </location>
</feature>
<accession>A0ABT6AWM1</accession>
<keyword evidence="7 14" id="KW-0812">Transmembrane</keyword>
<keyword evidence="5 13" id="KW-1003">Cell membrane</keyword>
<keyword evidence="8" id="KW-0016">Alginate biosynthesis</keyword>
<feature type="transmembrane region" description="Helical" evidence="14">
    <location>
        <begin position="44"/>
        <end position="65"/>
    </location>
</feature>
<dbReference type="PANTHER" id="PTHR13285">
    <property type="entry name" value="ACYLTRANSFERASE"/>
    <property type="match status" value="1"/>
</dbReference>
<evidence type="ECO:0000256" key="3">
    <source>
        <dbReference type="ARBA" id="ARBA00010323"/>
    </source>
</evidence>
<feature type="transmembrane region" description="Helical" evidence="14">
    <location>
        <begin position="302"/>
        <end position="322"/>
    </location>
</feature>
<dbReference type="PIRSF" id="PIRSF016636">
    <property type="entry name" value="AlgI_DltB"/>
    <property type="match status" value="1"/>
</dbReference>
<evidence type="ECO:0000313" key="16">
    <source>
        <dbReference type="Proteomes" id="UP001216674"/>
    </source>
</evidence>
<feature type="transmembrane region" description="Helical" evidence="14">
    <location>
        <begin position="403"/>
        <end position="421"/>
    </location>
</feature>
<dbReference type="PANTHER" id="PTHR13285:SF23">
    <property type="entry name" value="TEICHOIC ACID D-ALANYLTRANSFERASE"/>
    <property type="match status" value="1"/>
</dbReference>
<dbReference type="InterPro" id="IPR051085">
    <property type="entry name" value="MB_O-acyltransferase"/>
</dbReference>
<keyword evidence="6 13" id="KW-0808">Transferase</keyword>
<evidence type="ECO:0000256" key="8">
    <source>
        <dbReference type="ARBA" id="ARBA00022841"/>
    </source>
</evidence>
<comment type="pathway">
    <text evidence="2">Glycan biosynthesis; alginate biosynthesis.</text>
</comment>
<evidence type="ECO:0000256" key="6">
    <source>
        <dbReference type="ARBA" id="ARBA00022679"/>
    </source>
</evidence>
<evidence type="ECO:0000256" key="12">
    <source>
        <dbReference type="ARBA" id="ARBA00031030"/>
    </source>
</evidence>
<feature type="transmembrane region" description="Helical" evidence="14">
    <location>
        <begin position="153"/>
        <end position="172"/>
    </location>
</feature>
<name>A0ABT6AWM1_9BURK</name>
<dbReference type="InterPro" id="IPR004299">
    <property type="entry name" value="MBOAT_fam"/>
</dbReference>
<dbReference type="Proteomes" id="UP001216674">
    <property type="component" value="Unassembled WGS sequence"/>
</dbReference>
<feature type="transmembrane region" description="Helical" evidence="14">
    <location>
        <begin position="242"/>
        <end position="260"/>
    </location>
</feature>
<evidence type="ECO:0000256" key="10">
    <source>
        <dbReference type="ARBA" id="ARBA00023136"/>
    </source>
</evidence>
<proteinExistence type="inferred from homology"/>
<evidence type="ECO:0000256" key="7">
    <source>
        <dbReference type="ARBA" id="ARBA00022692"/>
    </source>
</evidence>
<evidence type="ECO:0000256" key="9">
    <source>
        <dbReference type="ARBA" id="ARBA00022989"/>
    </source>
</evidence>
<feature type="transmembrane region" description="Helical" evidence="14">
    <location>
        <begin position="328"/>
        <end position="345"/>
    </location>
</feature>
<keyword evidence="9 14" id="KW-1133">Transmembrane helix</keyword>
<sequence length="466" mass="51691">MVFASLEFLLLFLPAFLALYFLTPAAHRNVTLLLGSWVFYGWWSPLYLALFIALTGLAWSGGMALARMKGERSGRWLLWVLVTINLAVLGWFKYANIAVETVAAVAIPLFPELARWQQVVFPIGLSFTVLQAISYLVDVHGQTVRAERSPLRFATYLAMFGHLVAGPIIRYARIAGELRRRSPTWLSFSRGAKRFMTGLCMKVLIADSLAPVVDTAFPLAAPSFADAWLGCLAYALQLYFDFAGYSAMAIGLGLMLGFHFPENFRHPYLAVDIQDFWRRWHISLSGWLRDYLYIPLGGNRHGAARTSLNLLVTMTLAGIWHGGDSWNYMFWGAAHGLALCIAHWWPTRMPRGLSRLLTLLFVMLAWTLFRSHDLAQATTMYAGQLGLNGFVPGDAMTLALRPTMWLAFAAGMAWIAWPAIARTLPVLARLGGATAAASSVSATLGFLLSCSLVASRGAIPFLYFQF</sequence>
<comment type="similarity">
    <text evidence="3 13">Belongs to the membrane-bound acyltransferase family.</text>
</comment>